<reference evidence="5" key="1">
    <citation type="submission" date="2010-12" db="EMBL/GenBank/DDBJ databases">
        <title>Complete sequence of chromosome 2 of Asticcacaulis excentricus CB 48.</title>
        <authorList>
            <consortium name="US DOE Joint Genome Institute"/>
            <person name="Lucas S."/>
            <person name="Copeland A."/>
            <person name="Lapidus A."/>
            <person name="Cheng J.-F."/>
            <person name="Bruce D."/>
            <person name="Goodwin L."/>
            <person name="Pitluck S."/>
            <person name="Teshima H."/>
            <person name="Davenport K."/>
            <person name="Detter J.C."/>
            <person name="Han C."/>
            <person name="Tapia R."/>
            <person name="Land M."/>
            <person name="Hauser L."/>
            <person name="Jeffries C."/>
            <person name="Kyrpides N."/>
            <person name="Ivanova N."/>
            <person name="Ovchinnikova G."/>
            <person name="Brun Y.V."/>
            <person name="Woyke T."/>
        </authorList>
    </citation>
    <scope>NUCLEOTIDE SEQUENCE [LARGE SCALE GENOMIC DNA]</scope>
    <source>
        <strain evidence="5">ATCC 15261 / DSM 4724 / KCTC 12464 / NCIMB 9791 / VKM B-1370 / CB 48</strain>
    </source>
</reference>
<proteinExistence type="predicted"/>
<feature type="domain" description="Peptidase S9 prolyl oligopeptidase catalytic" evidence="2">
    <location>
        <begin position="575"/>
        <end position="766"/>
    </location>
</feature>
<dbReference type="Gene3D" id="2.140.10.30">
    <property type="entry name" value="Dipeptidylpeptidase IV, N-terminal domain"/>
    <property type="match status" value="1"/>
</dbReference>
<accession>E8RV33</accession>
<feature type="domain" description="Dipeptidylpeptidase IV N-terminal" evidence="3">
    <location>
        <begin position="151"/>
        <end position="488"/>
    </location>
</feature>
<keyword evidence="1" id="KW-0732">Signal</keyword>
<dbReference type="ESTHER" id="astec-e8rv33">
    <property type="family name" value="DPP4N_Peptidase_S9"/>
</dbReference>
<dbReference type="AlphaFoldDB" id="E8RV33"/>
<dbReference type="Pfam" id="PF00326">
    <property type="entry name" value="Peptidase_S9"/>
    <property type="match status" value="1"/>
</dbReference>
<keyword evidence="5" id="KW-1185">Reference proteome</keyword>
<dbReference type="SUPFAM" id="SSF82171">
    <property type="entry name" value="DPP6 N-terminal domain-like"/>
    <property type="match status" value="1"/>
</dbReference>
<evidence type="ECO:0000259" key="3">
    <source>
        <dbReference type="Pfam" id="PF00930"/>
    </source>
</evidence>
<dbReference type="OrthoDB" id="1094230at2"/>
<dbReference type="KEGG" id="aex:Astex_2588"/>
<dbReference type="HOGENOM" id="CLU_006105_3_1_5"/>
<feature type="signal peptide" evidence="1">
    <location>
        <begin position="1"/>
        <end position="28"/>
    </location>
</feature>
<dbReference type="eggNOG" id="COG1506">
    <property type="taxonomic scope" value="Bacteria"/>
</dbReference>
<feature type="chain" id="PRO_5003230890" evidence="1">
    <location>
        <begin position="29"/>
        <end position="771"/>
    </location>
</feature>
<dbReference type="InterPro" id="IPR050278">
    <property type="entry name" value="Serine_Prot_S9B/DPPIV"/>
</dbReference>
<protein>
    <submittedName>
        <fullName evidence="4">Peptidase S9B dipeptidylpeptidase IV domain protein</fullName>
    </submittedName>
</protein>
<dbReference type="EMBL" id="CP002396">
    <property type="protein sequence ID" value="ADU14233.1"/>
    <property type="molecule type" value="Genomic_DNA"/>
</dbReference>
<dbReference type="RefSeq" id="WP_013480057.1">
    <property type="nucleotide sequence ID" value="NC_014817.1"/>
</dbReference>
<evidence type="ECO:0000313" key="5">
    <source>
        <dbReference type="Proteomes" id="UP000001492"/>
    </source>
</evidence>
<dbReference type="GO" id="GO:0008236">
    <property type="term" value="F:serine-type peptidase activity"/>
    <property type="evidence" value="ECO:0007669"/>
    <property type="project" value="InterPro"/>
</dbReference>
<sequence>MSLRSSRLTAFVSVTALCALALPVAAIAQTLPTLAGPAAVSEVFGVPAAVRVQAERFSAANVRALITDLDLRAKFTADGQGVIYRTGAKGAGRILRVDLKTSGVSELATETTLTALLAAQGLKTDGGIEVAPTQYDRDKDILSFYAGAREWRYERASGKLYPVERLPTETGVLSPDGKYRVVSRNYNLWLVEVATGRETALTTDGVYDRRYGQNYPQLGDMVAANSETPDMRVSVQWSGDSRRLLTYRLDRNGSYIWHAVQPNPPGSRFPRTFAYVYPNAGAAEVPQVHPVVVDISAALEGKPALTLPDLPAQSLLWPGDPNLWFNEAGRIVYEWQARGYGEVELFEADPVTGKSQLRLHEALSPNVYVTSTSMRAAPELGGYLIISERSNWAQLYFLQDGENPSGGKALTKGDWEVTGIAHVAKGGPILITGIGRETGVNPYFRSLYKVMLDGKIVNLTPEPLDHDTTVSEDGEWIIDRMSTPSEPPRTVLRRASDGVIVLELGRADHSALLAAGFTLPEVFETTAEDGKTKLYGTIYRPAHFDPSKSYPVIENVYTGPTTHRFAETYGGNVPTNLAALAQFGAIVVIIDGKGTSQRGKAFRMPAWQNLGEVGLDDHIRVLKAMKAKYLYFDLDRVGVYGGSAGGYDTARFVLRRPDFYKVGVASSGNHDLRLDKAWWPETTMGNADDATWEKNSNISVAGNLKGHLMLIHGDIDDNVPVAATLRLSAALTAAGKPHDLVILSNTPHNVNQPYYWNRLTGYFYQYLIEVK</sequence>
<evidence type="ECO:0000256" key="1">
    <source>
        <dbReference type="SAM" id="SignalP"/>
    </source>
</evidence>
<dbReference type="InterPro" id="IPR002469">
    <property type="entry name" value="Peptidase_S9B_N"/>
</dbReference>
<dbReference type="PANTHER" id="PTHR11731">
    <property type="entry name" value="PROTEASE FAMILY S9B,C DIPEPTIDYL-PEPTIDASE IV-RELATED"/>
    <property type="match status" value="1"/>
</dbReference>
<name>E8RV33_ASTEC</name>
<organism evidence="4 5">
    <name type="scientific">Asticcacaulis excentricus (strain ATCC 15261 / DSM 4724 / KCTC 12464 / NCIMB 9791 / VKM B-1370 / CB 48)</name>
    <dbReference type="NCBI Taxonomy" id="573065"/>
    <lineage>
        <taxon>Bacteria</taxon>
        <taxon>Pseudomonadati</taxon>
        <taxon>Pseudomonadota</taxon>
        <taxon>Alphaproteobacteria</taxon>
        <taxon>Caulobacterales</taxon>
        <taxon>Caulobacteraceae</taxon>
        <taxon>Asticcacaulis</taxon>
    </lineage>
</organism>
<dbReference type="GO" id="GO:0006508">
    <property type="term" value="P:proteolysis"/>
    <property type="evidence" value="ECO:0007669"/>
    <property type="project" value="InterPro"/>
</dbReference>
<gene>
    <name evidence="4" type="ordered locus">Astex_2588</name>
</gene>
<dbReference type="Proteomes" id="UP000001492">
    <property type="component" value="Chromosome 2"/>
</dbReference>
<dbReference type="SUPFAM" id="SSF53474">
    <property type="entry name" value="alpha/beta-Hydrolases"/>
    <property type="match status" value="1"/>
</dbReference>
<dbReference type="Pfam" id="PF00930">
    <property type="entry name" value="DPPIV_N"/>
    <property type="match status" value="1"/>
</dbReference>
<dbReference type="STRING" id="573065.Astex_2588"/>
<dbReference type="InterPro" id="IPR001375">
    <property type="entry name" value="Peptidase_S9_cat"/>
</dbReference>
<evidence type="ECO:0000313" key="4">
    <source>
        <dbReference type="EMBL" id="ADU14233.1"/>
    </source>
</evidence>
<dbReference type="Gene3D" id="3.40.50.1820">
    <property type="entry name" value="alpha/beta hydrolase"/>
    <property type="match status" value="1"/>
</dbReference>
<evidence type="ECO:0000259" key="2">
    <source>
        <dbReference type="Pfam" id="PF00326"/>
    </source>
</evidence>
<dbReference type="InterPro" id="IPR029058">
    <property type="entry name" value="AB_hydrolase_fold"/>
</dbReference>